<feature type="chain" id="PRO_5043595720" description="Tat pathway signal sequence domain protein" evidence="1">
    <location>
        <begin position="26"/>
        <end position="57"/>
    </location>
</feature>
<reference evidence="2 3" key="1">
    <citation type="submission" date="2012-11" db="EMBL/GenBank/DDBJ databases">
        <authorList>
            <person name="Weinstock G."/>
            <person name="Sodergren E."/>
            <person name="Lobos E.A."/>
            <person name="Fulton L."/>
            <person name="Fulton R."/>
            <person name="Courtney L."/>
            <person name="Fronick C."/>
            <person name="O'Laughlin M."/>
            <person name="Godfrey J."/>
            <person name="Wilson R.M."/>
            <person name="Miner T."/>
            <person name="Farmer C."/>
            <person name="Delehaunty K."/>
            <person name="Cordes M."/>
            <person name="Minx P."/>
            <person name="Tomlinson C."/>
            <person name="Chen J."/>
            <person name="Wollam A."/>
            <person name="Pepin K.H."/>
            <person name="Bhonagiri V."/>
            <person name="Zhang X."/>
            <person name="Suruliraj S."/>
            <person name="Antonio M."/>
            <person name="Secka O."/>
            <person name="Thomas J."/>
            <person name="Warren W."/>
            <person name="Mitreva M."/>
            <person name="Mardis E.R."/>
            <person name="Wilson R.K."/>
        </authorList>
    </citation>
    <scope>NUCLEOTIDE SEQUENCE [LARGE SCALE GENOMIC DNA]</scope>
    <source>
        <strain evidence="2 3">GAM120Ai</strain>
    </source>
</reference>
<evidence type="ECO:0008006" key="4">
    <source>
        <dbReference type="Google" id="ProtNLM"/>
    </source>
</evidence>
<organism evidence="2 3">
    <name type="scientific">Helicobacter pylori GAM120Ai</name>
    <dbReference type="NCBI Taxonomy" id="1159029"/>
    <lineage>
        <taxon>Bacteria</taxon>
        <taxon>Pseudomonadati</taxon>
        <taxon>Campylobacterota</taxon>
        <taxon>Epsilonproteobacteria</taxon>
        <taxon>Campylobacterales</taxon>
        <taxon>Helicobacteraceae</taxon>
        <taxon>Helicobacter</taxon>
    </lineage>
</organism>
<proteinExistence type="predicted"/>
<accession>A0AAV3IEW8</accession>
<dbReference type="EMBL" id="APDF01000045">
    <property type="protein sequence ID" value="EMG95100.1"/>
    <property type="molecule type" value="Genomic_DNA"/>
</dbReference>
<protein>
    <recommendedName>
        <fullName evidence="4">Tat pathway signal sequence domain protein</fullName>
    </recommendedName>
</protein>
<sequence>MKNKLLGLLILNAGLFASVPNPADADVIVWVVKSSRMRYFWVVFMDYKLFHMDSMDQ</sequence>
<gene>
    <name evidence="2" type="ORF">HMPREF1401_01005</name>
</gene>
<evidence type="ECO:0000256" key="1">
    <source>
        <dbReference type="SAM" id="SignalP"/>
    </source>
</evidence>
<feature type="signal peptide" evidence="1">
    <location>
        <begin position="1"/>
        <end position="25"/>
    </location>
</feature>
<dbReference type="RefSeq" id="WP_001938921.1">
    <property type="nucleotide sequence ID" value="NZ_KB644468.1"/>
</dbReference>
<evidence type="ECO:0000313" key="3">
    <source>
        <dbReference type="Proteomes" id="UP000012012"/>
    </source>
</evidence>
<keyword evidence="1" id="KW-0732">Signal</keyword>
<name>A0AAV3IEW8_HELPX</name>
<comment type="caution">
    <text evidence="2">The sequence shown here is derived from an EMBL/GenBank/DDBJ whole genome shotgun (WGS) entry which is preliminary data.</text>
</comment>
<dbReference type="Proteomes" id="UP000012012">
    <property type="component" value="Unassembled WGS sequence"/>
</dbReference>
<evidence type="ECO:0000313" key="2">
    <source>
        <dbReference type="EMBL" id="EMG95100.1"/>
    </source>
</evidence>
<dbReference type="AlphaFoldDB" id="A0AAV3IEW8"/>